<feature type="chain" id="PRO_5012812185" evidence="1">
    <location>
        <begin position="23"/>
        <end position="100"/>
    </location>
</feature>
<dbReference type="AlphaFoldDB" id="A0A2A9NCM1"/>
<evidence type="ECO:0000313" key="2">
    <source>
        <dbReference type="EMBL" id="PFH45353.1"/>
    </source>
</evidence>
<feature type="signal peptide" evidence="1">
    <location>
        <begin position="1"/>
        <end position="22"/>
    </location>
</feature>
<evidence type="ECO:0000256" key="1">
    <source>
        <dbReference type="SAM" id="SignalP"/>
    </source>
</evidence>
<gene>
    <name evidence="2" type="ORF">AMATHDRAFT_71796</name>
</gene>
<keyword evidence="1" id="KW-0732">Signal</keyword>
<protein>
    <submittedName>
        <fullName evidence="2">Uncharacterized protein</fullName>
    </submittedName>
</protein>
<reference evidence="2 3" key="1">
    <citation type="submission" date="2014-02" db="EMBL/GenBank/DDBJ databases">
        <title>Transposable element dynamics among asymbiotic and ectomycorrhizal Amanita fungi.</title>
        <authorList>
            <consortium name="DOE Joint Genome Institute"/>
            <person name="Hess J."/>
            <person name="Skrede I."/>
            <person name="Wolfe B."/>
            <person name="LaButti K."/>
            <person name="Ohm R.A."/>
            <person name="Grigoriev I.V."/>
            <person name="Pringle A."/>
        </authorList>
    </citation>
    <scope>NUCLEOTIDE SEQUENCE [LARGE SCALE GENOMIC DNA]</scope>
    <source>
        <strain evidence="2 3">SKay4041</strain>
    </source>
</reference>
<proteinExistence type="predicted"/>
<name>A0A2A9NCM1_9AGAR</name>
<organism evidence="2 3">
    <name type="scientific">Amanita thiersii Skay4041</name>
    <dbReference type="NCBI Taxonomy" id="703135"/>
    <lineage>
        <taxon>Eukaryota</taxon>
        <taxon>Fungi</taxon>
        <taxon>Dikarya</taxon>
        <taxon>Basidiomycota</taxon>
        <taxon>Agaricomycotina</taxon>
        <taxon>Agaricomycetes</taxon>
        <taxon>Agaricomycetidae</taxon>
        <taxon>Agaricales</taxon>
        <taxon>Pluteineae</taxon>
        <taxon>Amanitaceae</taxon>
        <taxon>Amanita</taxon>
    </lineage>
</organism>
<sequence length="100" mass="10871">MATATANVITLILLTTAKWTKTAYLYPLPFVEGVRQCNVGASQQLHDYPWLAQEASDYGCSCDQPQLSGVSDWAYKPAHQCRGGVSGSGGEGVEYRRCII</sequence>
<dbReference type="Proteomes" id="UP000242287">
    <property type="component" value="Unassembled WGS sequence"/>
</dbReference>
<accession>A0A2A9NCM1</accession>
<keyword evidence="3" id="KW-1185">Reference proteome</keyword>
<evidence type="ECO:0000313" key="3">
    <source>
        <dbReference type="Proteomes" id="UP000242287"/>
    </source>
</evidence>
<dbReference type="EMBL" id="KZ302423">
    <property type="protein sequence ID" value="PFH45353.1"/>
    <property type="molecule type" value="Genomic_DNA"/>
</dbReference>